<dbReference type="PANTHER" id="PTHR43406">
    <property type="entry name" value="TRYPTOPHAN SYNTHASE, ALPHA CHAIN"/>
    <property type="match status" value="1"/>
</dbReference>
<evidence type="ECO:0000256" key="4">
    <source>
        <dbReference type="ARBA" id="ARBA00022605"/>
    </source>
</evidence>
<protein>
    <recommendedName>
        <fullName evidence="3">tryptophan synthase</fullName>
        <ecNumber evidence="3">4.2.1.20</ecNumber>
    </recommendedName>
</protein>
<name>A0A9D1A746_9FIRM</name>
<reference evidence="9" key="1">
    <citation type="submission" date="2020-10" db="EMBL/GenBank/DDBJ databases">
        <authorList>
            <person name="Gilroy R."/>
        </authorList>
    </citation>
    <scope>NUCLEOTIDE SEQUENCE</scope>
    <source>
        <strain evidence="9">ChiHjej9B8-7071</strain>
    </source>
</reference>
<keyword evidence="7" id="KW-0456">Lyase</keyword>
<keyword evidence="5" id="KW-0822">Tryptophan biosynthesis</keyword>
<evidence type="ECO:0000256" key="1">
    <source>
        <dbReference type="ARBA" id="ARBA00004733"/>
    </source>
</evidence>
<comment type="subunit">
    <text evidence="2">Tetramer of two alpha and two beta chains.</text>
</comment>
<organism evidence="9 10">
    <name type="scientific">Candidatus Avoscillospira stercoripullorum</name>
    <dbReference type="NCBI Taxonomy" id="2840709"/>
    <lineage>
        <taxon>Bacteria</taxon>
        <taxon>Bacillati</taxon>
        <taxon>Bacillota</taxon>
        <taxon>Clostridia</taxon>
        <taxon>Eubacteriales</taxon>
        <taxon>Oscillospiraceae</taxon>
        <taxon>Oscillospiraceae incertae sedis</taxon>
        <taxon>Candidatus Avoscillospira</taxon>
    </lineage>
</organism>
<dbReference type="Proteomes" id="UP000824258">
    <property type="component" value="Unassembled WGS sequence"/>
</dbReference>
<dbReference type="InterPro" id="IPR002028">
    <property type="entry name" value="Trp_synthase_suA"/>
</dbReference>
<dbReference type="SUPFAM" id="SSF51366">
    <property type="entry name" value="Ribulose-phoshate binding barrel"/>
    <property type="match status" value="1"/>
</dbReference>
<comment type="caution">
    <text evidence="9">The sequence shown here is derived from an EMBL/GenBank/DDBJ whole genome shotgun (WGS) entry which is preliminary data.</text>
</comment>
<keyword evidence="6" id="KW-0057">Aromatic amino acid biosynthesis</keyword>
<evidence type="ECO:0000256" key="2">
    <source>
        <dbReference type="ARBA" id="ARBA00011270"/>
    </source>
</evidence>
<dbReference type="EMBL" id="DVGD01000043">
    <property type="protein sequence ID" value="HIR09062.1"/>
    <property type="molecule type" value="Genomic_DNA"/>
</dbReference>
<keyword evidence="4" id="KW-0028">Amino-acid biosynthesis</keyword>
<dbReference type="InterPro" id="IPR011060">
    <property type="entry name" value="RibuloseP-bd_barrel"/>
</dbReference>
<evidence type="ECO:0000256" key="5">
    <source>
        <dbReference type="ARBA" id="ARBA00022822"/>
    </source>
</evidence>
<evidence type="ECO:0000256" key="7">
    <source>
        <dbReference type="ARBA" id="ARBA00023239"/>
    </source>
</evidence>
<sequence length="255" mass="28288">MGVKTICYLSFGYPSIEKSIVAAGYYIQGGCDAIEVSLPPKNPYRDSAFIQNLYKVALEQCDDYDQYLDGVGRMCDRYPDTEFFLILYHEVIMALGAEKVGAFCAKHGIHQLISGDLHDEAAIAALRRHGVKLARSVNYKMDEADIQRCIDADGFTYMAAFPAPGSYVKPGFEKLETCIRYLRERKVSEPIYCGAGIKGPEDAAKVKAAGGNGFFVGSSIIKLYDEPEKLIALIRAYRDAVKDEVDTTTVERKEC</sequence>
<dbReference type="Pfam" id="PF00290">
    <property type="entry name" value="Trp_syntA"/>
    <property type="match status" value="1"/>
</dbReference>
<dbReference type="GO" id="GO:0005829">
    <property type="term" value="C:cytosol"/>
    <property type="evidence" value="ECO:0007669"/>
    <property type="project" value="TreeGrafter"/>
</dbReference>
<evidence type="ECO:0000256" key="8">
    <source>
        <dbReference type="ARBA" id="ARBA00049047"/>
    </source>
</evidence>
<dbReference type="GO" id="GO:0004834">
    <property type="term" value="F:tryptophan synthase activity"/>
    <property type="evidence" value="ECO:0007669"/>
    <property type="project" value="UniProtKB-EC"/>
</dbReference>
<comment type="pathway">
    <text evidence="1">Amino-acid biosynthesis; L-tryptophan biosynthesis; L-tryptophan from chorismate: step 5/5.</text>
</comment>
<accession>A0A9D1A746</accession>
<comment type="catalytic activity">
    <reaction evidence="8">
        <text>(1S,2R)-1-C-(indol-3-yl)glycerol 3-phosphate + L-serine = D-glyceraldehyde 3-phosphate + L-tryptophan + H2O</text>
        <dbReference type="Rhea" id="RHEA:10532"/>
        <dbReference type="ChEBI" id="CHEBI:15377"/>
        <dbReference type="ChEBI" id="CHEBI:33384"/>
        <dbReference type="ChEBI" id="CHEBI:57912"/>
        <dbReference type="ChEBI" id="CHEBI:58866"/>
        <dbReference type="ChEBI" id="CHEBI:59776"/>
        <dbReference type="EC" id="4.2.1.20"/>
    </reaction>
</comment>
<dbReference type="PANTHER" id="PTHR43406:SF1">
    <property type="entry name" value="TRYPTOPHAN SYNTHASE ALPHA CHAIN, CHLOROPLASTIC"/>
    <property type="match status" value="1"/>
</dbReference>
<dbReference type="Gene3D" id="3.20.20.70">
    <property type="entry name" value="Aldolase class I"/>
    <property type="match status" value="1"/>
</dbReference>
<evidence type="ECO:0000313" key="10">
    <source>
        <dbReference type="Proteomes" id="UP000824258"/>
    </source>
</evidence>
<dbReference type="AlphaFoldDB" id="A0A9D1A746"/>
<gene>
    <name evidence="9" type="ORF">IAA70_01515</name>
</gene>
<evidence type="ECO:0000256" key="6">
    <source>
        <dbReference type="ARBA" id="ARBA00023141"/>
    </source>
</evidence>
<proteinExistence type="predicted"/>
<evidence type="ECO:0000256" key="3">
    <source>
        <dbReference type="ARBA" id="ARBA00012043"/>
    </source>
</evidence>
<dbReference type="EC" id="4.2.1.20" evidence="3"/>
<reference evidence="9" key="2">
    <citation type="journal article" date="2021" name="PeerJ">
        <title>Extensive microbial diversity within the chicken gut microbiome revealed by metagenomics and culture.</title>
        <authorList>
            <person name="Gilroy R."/>
            <person name="Ravi A."/>
            <person name="Getino M."/>
            <person name="Pursley I."/>
            <person name="Horton D.L."/>
            <person name="Alikhan N.F."/>
            <person name="Baker D."/>
            <person name="Gharbi K."/>
            <person name="Hall N."/>
            <person name="Watson M."/>
            <person name="Adriaenssens E.M."/>
            <person name="Foster-Nyarko E."/>
            <person name="Jarju S."/>
            <person name="Secka A."/>
            <person name="Antonio M."/>
            <person name="Oren A."/>
            <person name="Chaudhuri R.R."/>
            <person name="La Ragione R."/>
            <person name="Hildebrand F."/>
            <person name="Pallen M.J."/>
        </authorList>
    </citation>
    <scope>NUCLEOTIDE SEQUENCE</scope>
    <source>
        <strain evidence="9">ChiHjej9B8-7071</strain>
    </source>
</reference>
<dbReference type="InterPro" id="IPR013785">
    <property type="entry name" value="Aldolase_TIM"/>
</dbReference>
<evidence type="ECO:0000313" key="9">
    <source>
        <dbReference type="EMBL" id="HIR09062.1"/>
    </source>
</evidence>